<protein>
    <submittedName>
        <fullName evidence="1">Uncharacterized protein</fullName>
    </submittedName>
</protein>
<dbReference type="Proteomes" id="UP000183180">
    <property type="component" value="Unassembled WGS sequence"/>
</dbReference>
<accession>A0A1H2JN21</accession>
<sequence>MALDVTRLRRSGLIPACDNSSVNPEARRSALSQLTRESLHFAGVVIDVAERLPVVGGVVGAARTGVQDFVVDTRAWVATTTRTILGAVIREVVEVLTEEVDLTDLVLDHVDLERLIAEVLAVIDLDAVIETVDLDRAVAQVDLMKAIGLVDLDEVIGKVDLDAVAAKLDIDAVLDRVDLVELAEEIIDGVDLPDIIREASTSVTADVMTDVRSTSERADDAVANAVNRFLRRRGAEAVEATRQDGAPE</sequence>
<organism evidence="1 2">
    <name type="scientific">Gordonia westfalica</name>
    <dbReference type="NCBI Taxonomy" id="158898"/>
    <lineage>
        <taxon>Bacteria</taxon>
        <taxon>Bacillati</taxon>
        <taxon>Actinomycetota</taxon>
        <taxon>Actinomycetes</taxon>
        <taxon>Mycobacteriales</taxon>
        <taxon>Gordoniaceae</taxon>
        <taxon>Gordonia</taxon>
    </lineage>
</organism>
<proteinExistence type="predicted"/>
<dbReference type="AlphaFoldDB" id="A0A1H2JN21"/>
<gene>
    <name evidence="1" type="ORF">SAMN04488548_1342305</name>
</gene>
<name>A0A1H2JN21_9ACTN</name>
<dbReference type="STRING" id="158898.SAMN04488548_1342305"/>
<evidence type="ECO:0000313" key="2">
    <source>
        <dbReference type="Proteomes" id="UP000183180"/>
    </source>
</evidence>
<evidence type="ECO:0000313" key="1">
    <source>
        <dbReference type="EMBL" id="SDU57747.1"/>
    </source>
</evidence>
<dbReference type="EMBL" id="FNLM01000034">
    <property type="protein sequence ID" value="SDU57747.1"/>
    <property type="molecule type" value="Genomic_DNA"/>
</dbReference>
<reference evidence="1 2" key="1">
    <citation type="submission" date="2016-10" db="EMBL/GenBank/DDBJ databases">
        <authorList>
            <person name="de Groot N.N."/>
        </authorList>
    </citation>
    <scope>NUCLEOTIDE SEQUENCE [LARGE SCALE GENOMIC DNA]</scope>
    <source>
        <strain evidence="1 2">DSM 44215</strain>
    </source>
</reference>